<reference evidence="2 3" key="1">
    <citation type="submission" date="2016-11" db="EMBL/GenBank/DDBJ databases">
        <title>The macronuclear genome of Stentor coeruleus: a giant cell with tiny introns.</title>
        <authorList>
            <person name="Slabodnick M."/>
            <person name="Ruby J.G."/>
            <person name="Reiff S.B."/>
            <person name="Swart E.C."/>
            <person name="Gosai S."/>
            <person name="Prabakaran S."/>
            <person name="Witkowska E."/>
            <person name="Larue G.E."/>
            <person name="Fisher S."/>
            <person name="Freeman R.M."/>
            <person name="Gunawardena J."/>
            <person name="Chu W."/>
            <person name="Stover N.A."/>
            <person name="Gregory B.D."/>
            <person name="Nowacki M."/>
            <person name="Derisi J."/>
            <person name="Roy S.W."/>
            <person name="Marshall W.F."/>
            <person name="Sood P."/>
        </authorList>
    </citation>
    <scope>NUCLEOTIDE SEQUENCE [LARGE SCALE GENOMIC DNA]</scope>
    <source>
        <strain evidence="2">WM001</strain>
    </source>
</reference>
<organism evidence="2 3">
    <name type="scientific">Stentor coeruleus</name>
    <dbReference type="NCBI Taxonomy" id="5963"/>
    <lineage>
        <taxon>Eukaryota</taxon>
        <taxon>Sar</taxon>
        <taxon>Alveolata</taxon>
        <taxon>Ciliophora</taxon>
        <taxon>Postciliodesmatophora</taxon>
        <taxon>Heterotrichea</taxon>
        <taxon>Heterotrichida</taxon>
        <taxon>Stentoridae</taxon>
        <taxon>Stentor</taxon>
    </lineage>
</organism>
<accession>A0A1R2C1M3</accession>
<comment type="caution">
    <text evidence="2">The sequence shown here is derived from an EMBL/GenBank/DDBJ whole genome shotgun (WGS) entry which is preliminary data.</text>
</comment>
<evidence type="ECO:0000313" key="2">
    <source>
        <dbReference type="EMBL" id="OMJ82887.1"/>
    </source>
</evidence>
<dbReference type="EMBL" id="MPUH01000323">
    <property type="protein sequence ID" value="OMJ82887.1"/>
    <property type="molecule type" value="Genomic_DNA"/>
</dbReference>
<protein>
    <submittedName>
        <fullName evidence="2">Uncharacterized protein</fullName>
    </submittedName>
</protein>
<dbReference type="Proteomes" id="UP000187209">
    <property type="component" value="Unassembled WGS sequence"/>
</dbReference>
<name>A0A1R2C1M3_9CILI</name>
<proteinExistence type="predicted"/>
<keyword evidence="3" id="KW-1185">Reference proteome</keyword>
<dbReference type="AlphaFoldDB" id="A0A1R2C1M3"/>
<gene>
    <name evidence="2" type="ORF">SteCoe_16281</name>
</gene>
<evidence type="ECO:0000313" key="3">
    <source>
        <dbReference type="Proteomes" id="UP000187209"/>
    </source>
</evidence>
<evidence type="ECO:0000256" key="1">
    <source>
        <dbReference type="SAM" id="MobiDB-lite"/>
    </source>
</evidence>
<sequence length="81" mass="9406">MKHTKLAPNANYTKEWEGYMKSWKIRKTQKAKKRVARQTPSIPSNPHPKPVILNDFSLQEIKIAALKHTMSLFPCFKEVKA</sequence>
<feature type="region of interest" description="Disordered" evidence="1">
    <location>
        <begin position="28"/>
        <end position="49"/>
    </location>
</feature>